<keyword evidence="2" id="KW-0963">Cytoplasm</keyword>
<dbReference type="PANTHER" id="PTHR10540">
    <property type="entry name" value="EUKARYOTIC TRANSLATION INITIATION FACTOR 3 SUBUNIT F-RELATED"/>
    <property type="match status" value="1"/>
</dbReference>
<keyword evidence="6" id="KW-1185">Reference proteome</keyword>
<keyword evidence="2" id="KW-0539">Nucleus</keyword>
<dbReference type="InterPro" id="IPR033859">
    <property type="entry name" value="MPN_CSN6"/>
</dbReference>
<keyword evidence="2" id="KW-0736">Signalosome</keyword>
<comment type="caution">
    <text evidence="5">The sequence shown here is derived from an EMBL/GenBank/DDBJ whole genome shotgun (WGS) entry which is preliminary data.</text>
</comment>
<dbReference type="PANTHER" id="PTHR10540:SF8">
    <property type="entry name" value="COP9 SIGNALOSOME COMPLEX SUBUNIT 6"/>
    <property type="match status" value="1"/>
</dbReference>
<feature type="compositionally biased region" description="Basic and acidic residues" evidence="3">
    <location>
        <begin position="379"/>
        <end position="389"/>
    </location>
</feature>
<comment type="subcellular location">
    <subcellularLocation>
        <location evidence="2">Cytoplasm</location>
    </subcellularLocation>
    <subcellularLocation>
        <location evidence="2">Nucleus</location>
    </subcellularLocation>
</comment>
<evidence type="ECO:0000313" key="5">
    <source>
        <dbReference type="EMBL" id="KAK4502835.1"/>
    </source>
</evidence>
<name>A0ABR0EMZ2_ZASCE</name>
<protein>
    <recommendedName>
        <fullName evidence="2">COP9 signalosome complex subunit 6</fullName>
    </recommendedName>
</protein>
<dbReference type="InterPro" id="IPR024969">
    <property type="entry name" value="EIF3F/CSN6-like_C"/>
</dbReference>
<organism evidence="5 6">
    <name type="scientific">Zasmidium cellare</name>
    <name type="common">Wine cellar mold</name>
    <name type="synonym">Racodium cellare</name>
    <dbReference type="NCBI Taxonomy" id="395010"/>
    <lineage>
        <taxon>Eukaryota</taxon>
        <taxon>Fungi</taxon>
        <taxon>Dikarya</taxon>
        <taxon>Ascomycota</taxon>
        <taxon>Pezizomycotina</taxon>
        <taxon>Dothideomycetes</taxon>
        <taxon>Dothideomycetidae</taxon>
        <taxon>Mycosphaerellales</taxon>
        <taxon>Mycosphaerellaceae</taxon>
        <taxon>Zasmidium</taxon>
    </lineage>
</organism>
<feature type="region of interest" description="Disordered" evidence="3">
    <location>
        <begin position="376"/>
        <end position="412"/>
    </location>
</feature>
<gene>
    <name evidence="5" type="ORF">PRZ48_006261</name>
</gene>
<evidence type="ECO:0000256" key="3">
    <source>
        <dbReference type="SAM" id="MobiDB-lite"/>
    </source>
</evidence>
<dbReference type="Proteomes" id="UP001305779">
    <property type="component" value="Unassembled WGS sequence"/>
</dbReference>
<dbReference type="Gene3D" id="3.40.140.10">
    <property type="entry name" value="Cytidine Deaminase, domain 2"/>
    <property type="match status" value="1"/>
</dbReference>
<comment type="function">
    <text evidence="2">Component of the COP9 signalosome complex (CSN), a complex involved in various cellular and developmental processes.</text>
</comment>
<sequence length="412" mass="44566">MAGKATSSNPLVITGKAPDTSINVQLHPLVLLTISDYITRHTLRSQKGPIIGAVIGEQSGRNFTLEHAYQCKPAENPTDDTVLDGAWFNERLEMYKEVHKVPALDLVAIFALGPLEGPQEAHLPVLRQVRELTGSDNIMLLLFHPELVDNLQGGKLPISLYESVEEVENDQVQVKFRELAFEVETGDAERIGVNFVATGGGNATAVAKPDSSSTIAVGSASGSKDKKVKGKGKAKEGEEGETNGAAPTNILSAEDDELISTLNSKVNAIKMLSERLNLIRSYLETLPQSYLTDATSTATPAENTNFQLLRSVQSMLSRLPLLAPPDSTSETTEDTAPAANLELAAEKERQDVHLTSLLASLTRSVAEAQSLGSKFTILQRERQNKDRSQFGRGPQMMRPPFNDDLLADNGAL</sequence>
<accession>A0ABR0EMZ2</accession>
<dbReference type="CDD" id="cd08063">
    <property type="entry name" value="MPN_CSN6"/>
    <property type="match status" value="1"/>
</dbReference>
<comment type="similarity">
    <text evidence="1 2">Belongs to the peptidase M67A family. CSN6 subfamily.</text>
</comment>
<feature type="region of interest" description="Disordered" evidence="3">
    <location>
        <begin position="213"/>
        <end position="249"/>
    </location>
</feature>
<proteinExistence type="inferred from homology"/>
<reference evidence="5 6" key="1">
    <citation type="journal article" date="2023" name="G3 (Bethesda)">
        <title>A chromosome-level genome assembly of Zasmidium syzygii isolated from banana leaves.</title>
        <authorList>
            <person name="van Westerhoven A.C."/>
            <person name="Mehrabi R."/>
            <person name="Talebi R."/>
            <person name="Steentjes M.B.F."/>
            <person name="Corcolon B."/>
            <person name="Chong P.A."/>
            <person name="Kema G.H.J."/>
            <person name="Seidl M.F."/>
        </authorList>
    </citation>
    <scope>NUCLEOTIDE SEQUENCE [LARGE SCALE GENOMIC DNA]</scope>
    <source>
        <strain evidence="5 6">P124</strain>
    </source>
</reference>
<dbReference type="EMBL" id="JAXOVC010000004">
    <property type="protein sequence ID" value="KAK4502835.1"/>
    <property type="molecule type" value="Genomic_DNA"/>
</dbReference>
<dbReference type="InterPro" id="IPR037518">
    <property type="entry name" value="MPN"/>
</dbReference>
<evidence type="ECO:0000259" key="4">
    <source>
        <dbReference type="PROSITE" id="PS50249"/>
    </source>
</evidence>
<dbReference type="PROSITE" id="PS50249">
    <property type="entry name" value="MPN"/>
    <property type="match status" value="1"/>
</dbReference>
<feature type="domain" description="MPN" evidence="4">
    <location>
        <begin position="24"/>
        <end position="167"/>
    </location>
</feature>
<evidence type="ECO:0000256" key="2">
    <source>
        <dbReference type="RuleBase" id="RU367006"/>
    </source>
</evidence>
<dbReference type="Pfam" id="PF13012">
    <property type="entry name" value="MitMem_reg"/>
    <property type="match status" value="1"/>
</dbReference>
<evidence type="ECO:0000313" key="6">
    <source>
        <dbReference type="Proteomes" id="UP001305779"/>
    </source>
</evidence>
<evidence type="ECO:0000256" key="1">
    <source>
        <dbReference type="ARBA" id="ARBA00010893"/>
    </source>
</evidence>